<reference evidence="1 2" key="1">
    <citation type="submission" date="2020-04" db="EMBL/GenBank/DDBJ databases">
        <title>MicrobeNet Type strains.</title>
        <authorList>
            <person name="Nicholson A.C."/>
        </authorList>
    </citation>
    <scope>NUCLEOTIDE SEQUENCE [LARGE SCALE GENOMIC DNA]</scope>
    <source>
        <strain evidence="1 2">ATCC 23612</strain>
    </source>
</reference>
<evidence type="ECO:0000313" key="2">
    <source>
        <dbReference type="Proteomes" id="UP000553209"/>
    </source>
</evidence>
<dbReference type="Proteomes" id="UP000553209">
    <property type="component" value="Unassembled WGS sequence"/>
</dbReference>
<sequence>MAETYGYSSAWTESLKAEGRAEDILLFLDTRGIEVPAEARERISACRDHDQLSTWVRRSAVVDHIDELLTE</sequence>
<protein>
    <submittedName>
        <fullName evidence="1">Uncharacterized protein</fullName>
    </submittedName>
</protein>
<evidence type="ECO:0000313" key="1">
    <source>
        <dbReference type="EMBL" id="NKZ00212.1"/>
    </source>
</evidence>
<dbReference type="RefSeq" id="WP_168444096.1">
    <property type="nucleotide sequence ID" value="NZ_JAAXPG010000021.1"/>
</dbReference>
<keyword evidence="2" id="KW-1185">Reference proteome</keyword>
<proteinExistence type="predicted"/>
<gene>
    <name evidence="1" type="ORF">HGB44_21430</name>
</gene>
<dbReference type="AlphaFoldDB" id="A0A7X6RSE7"/>
<organism evidence="1 2">
    <name type="scientific">Nocardiopsis alborubida</name>
    <dbReference type="NCBI Taxonomy" id="146802"/>
    <lineage>
        <taxon>Bacteria</taxon>
        <taxon>Bacillati</taxon>
        <taxon>Actinomycetota</taxon>
        <taxon>Actinomycetes</taxon>
        <taxon>Streptosporangiales</taxon>
        <taxon>Nocardiopsidaceae</taxon>
        <taxon>Nocardiopsis</taxon>
    </lineage>
</organism>
<comment type="caution">
    <text evidence="1">The sequence shown here is derived from an EMBL/GenBank/DDBJ whole genome shotgun (WGS) entry which is preliminary data.</text>
</comment>
<dbReference type="EMBL" id="JAAXPG010000021">
    <property type="protein sequence ID" value="NKZ00212.1"/>
    <property type="molecule type" value="Genomic_DNA"/>
</dbReference>
<accession>A0A7X6RSE7</accession>
<name>A0A7X6RSE7_9ACTN</name>